<keyword evidence="5" id="KW-1185">Reference proteome</keyword>
<feature type="compositionally biased region" description="Acidic residues" evidence="1">
    <location>
        <begin position="402"/>
        <end position="413"/>
    </location>
</feature>
<sequence length="481" mass="53301">MFQQPNGPTSVHHASEEELRCILKFHQQGPQMPETCREVAGETVMTGIMDHTVKVFRHGHCGPISCRGPFEPPKPGAGCDLSRGQPQDARVRAGKNPEHGQAGHRRQNRASLGLNYTQEVELVTGTPKNRWRHAILSGAALKNMTCKDLKSIAPEKVHPSSCCTCRRWTLILGVVTTCLLGAIVVSLAIMNLEYFRTNLKRDNELRAIIMKVQYDLEGGQLNQSRWACSSLVLGAVLLVLLMLGSAFASIWFQRYYWEEEQRHVTEKAVQDVSTSTVLVETSSSGDHGEVDGQEVAFFEVNLDEHGLSVNVNQDNGTLLSITEASSDLLKEFAGLVLVEAFAAVRGLQEANSAKHVDIPELPSVEASTEEIWSWSTHEGHDGFRIRFDNGEWKFEAVSREDSQEEQDSTDEQSSDSAESGQGASEAVKEMQQQTTEASTEEVWSWSSQGFSGFRIHFTDGKWSFEAVSRESEEVSSGDNNE</sequence>
<name>B0XEY5_CULQU</name>
<feature type="compositionally biased region" description="Basic and acidic residues" evidence="1">
    <location>
        <begin position="89"/>
        <end position="98"/>
    </location>
</feature>
<evidence type="ECO:0000256" key="1">
    <source>
        <dbReference type="SAM" id="MobiDB-lite"/>
    </source>
</evidence>
<proteinExistence type="predicted"/>
<dbReference type="VEuPathDB" id="VectorBase:CQUJHB010648"/>
<dbReference type="STRING" id="7176.B0XEY5"/>
<gene>
    <name evidence="4" type="primary">6051837</name>
    <name evidence="3" type="ORF">CpipJ_CPIJ017806</name>
</gene>
<organism>
    <name type="scientific">Culex quinquefasciatus</name>
    <name type="common">Southern house mosquito</name>
    <name type="synonym">Culex pungens</name>
    <dbReference type="NCBI Taxonomy" id="7176"/>
    <lineage>
        <taxon>Eukaryota</taxon>
        <taxon>Metazoa</taxon>
        <taxon>Ecdysozoa</taxon>
        <taxon>Arthropoda</taxon>
        <taxon>Hexapoda</taxon>
        <taxon>Insecta</taxon>
        <taxon>Pterygota</taxon>
        <taxon>Neoptera</taxon>
        <taxon>Endopterygota</taxon>
        <taxon>Diptera</taxon>
        <taxon>Nematocera</taxon>
        <taxon>Culicoidea</taxon>
        <taxon>Culicidae</taxon>
        <taxon>Culicinae</taxon>
        <taxon>Culicini</taxon>
        <taxon>Culex</taxon>
        <taxon>Culex</taxon>
    </lineage>
</organism>
<feature type="region of interest" description="Disordered" evidence="1">
    <location>
        <begin position="397"/>
        <end position="443"/>
    </location>
</feature>
<evidence type="ECO:0000313" key="5">
    <source>
        <dbReference type="Proteomes" id="UP000002320"/>
    </source>
</evidence>
<dbReference type="EnsemblMetazoa" id="CPIJ017806-RA">
    <property type="protein sequence ID" value="CPIJ017806-PA"/>
    <property type="gene ID" value="CPIJ017806"/>
</dbReference>
<dbReference type="InParanoid" id="B0XEY5"/>
<keyword evidence="2" id="KW-1133">Transmembrane helix</keyword>
<keyword evidence="2" id="KW-0472">Membrane</keyword>
<feature type="transmembrane region" description="Helical" evidence="2">
    <location>
        <begin position="231"/>
        <end position="252"/>
    </location>
</feature>
<evidence type="ECO:0000256" key="2">
    <source>
        <dbReference type="SAM" id="Phobius"/>
    </source>
</evidence>
<evidence type="ECO:0000313" key="4">
    <source>
        <dbReference type="EnsemblMetazoa" id="CPIJ017806-PA"/>
    </source>
</evidence>
<protein>
    <submittedName>
        <fullName evidence="3 4">Uncharacterized protein</fullName>
    </submittedName>
</protein>
<dbReference type="EMBL" id="DS232880">
    <property type="protein sequence ID" value="EDS26316.1"/>
    <property type="molecule type" value="Genomic_DNA"/>
</dbReference>
<accession>B0XEY5</accession>
<dbReference type="AlphaFoldDB" id="B0XEY5"/>
<dbReference type="VEuPathDB" id="VectorBase:CPIJ017806"/>
<feature type="transmembrane region" description="Helical" evidence="2">
    <location>
        <begin position="168"/>
        <end position="192"/>
    </location>
</feature>
<evidence type="ECO:0000313" key="3">
    <source>
        <dbReference type="EMBL" id="EDS26316.1"/>
    </source>
</evidence>
<reference evidence="3" key="1">
    <citation type="submission" date="2007-03" db="EMBL/GenBank/DDBJ databases">
        <title>Annotation of Culex pipiens quinquefasciatus.</title>
        <authorList>
            <consortium name="The Broad Institute Genome Sequencing Platform"/>
            <person name="Atkinson P.W."/>
            <person name="Hemingway J."/>
            <person name="Christensen B.M."/>
            <person name="Higgs S."/>
            <person name="Kodira C."/>
            <person name="Hannick L."/>
            <person name="Megy K."/>
            <person name="O'Leary S."/>
            <person name="Pearson M."/>
            <person name="Haas B.J."/>
            <person name="Mauceli E."/>
            <person name="Wortman J.R."/>
            <person name="Lee N.H."/>
            <person name="Guigo R."/>
            <person name="Stanke M."/>
            <person name="Alvarado L."/>
            <person name="Amedeo P."/>
            <person name="Antoine C.H."/>
            <person name="Arensburger P."/>
            <person name="Bidwell S.L."/>
            <person name="Crawford M."/>
            <person name="Camaro F."/>
            <person name="Devon K."/>
            <person name="Engels R."/>
            <person name="Hammond M."/>
            <person name="Howarth C."/>
            <person name="Koehrsen M."/>
            <person name="Lawson D."/>
            <person name="Montgomery P."/>
            <person name="Nene V."/>
            <person name="Nusbaum C."/>
            <person name="Puiu D."/>
            <person name="Romero-Severson J."/>
            <person name="Severson D.W."/>
            <person name="Shumway M."/>
            <person name="Sisk P."/>
            <person name="Stolte C."/>
            <person name="Zeng Q."/>
            <person name="Eisenstadt E."/>
            <person name="Fraser-Liggett C."/>
            <person name="Strausberg R."/>
            <person name="Galagan J."/>
            <person name="Birren B."/>
            <person name="Collins F.H."/>
        </authorList>
    </citation>
    <scope>NUCLEOTIDE SEQUENCE [LARGE SCALE GENOMIC DNA]</scope>
    <source>
        <strain evidence="3">JHB</strain>
    </source>
</reference>
<reference evidence="4" key="2">
    <citation type="submission" date="2021-02" db="UniProtKB">
        <authorList>
            <consortium name="EnsemblMetazoa"/>
        </authorList>
    </citation>
    <scope>IDENTIFICATION</scope>
    <source>
        <strain evidence="4">JHB</strain>
    </source>
</reference>
<dbReference type="Proteomes" id="UP000002320">
    <property type="component" value="Unassembled WGS sequence"/>
</dbReference>
<keyword evidence="2" id="KW-0812">Transmembrane</keyword>
<dbReference type="HOGENOM" id="CLU_567725_0_0_1"/>
<feature type="region of interest" description="Disordered" evidence="1">
    <location>
        <begin position="76"/>
        <end position="110"/>
    </location>
</feature>
<dbReference type="KEGG" id="cqu:CpipJ_CPIJ017806"/>